<dbReference type="PANTHER" id="PTHR48050">
    <property type="entry name" value="STEROL 3-BETA-GLUCOSYLTRANSFERASE"/>
    <property type="match status" value="1"/>
</dbReference>
<dbReference type="AlphaFoldDB" id="A0A0N9I826"/>
<dbReference type="Pfam" id="PF06722">
    <property type="entry name" value="EryCIII-like_C"/>
    <property type="match status" value="1"/>
</dbReference>
<sequence length="387" mass="41902">MKVLFTTWGWASHYYPLVPLGWACRAAGHEVRVASQPALIDTIVQSGLPAVRVGKDVDFSALFGRTMGPLVAIPEDKEAQRKRVEALKVVPFRMFAEVASHMAGDLIEYCRSWKPDVIVYEPTSYAALVAASAVGVPAVRHVWSADYPYYGRAGESEVIPQLFADFGSKPIDTLGTMTLDACPPSMQIATDYRRQLVQYVPYNGAGEAPEWLLEPTAARRVCLTWGTTVSRLHNNMFGLPALVDALSTLPDTELVLAVNSQQRELLSHLPSNVKVVENLPLNLLLATCSAQVQQGGAGTTMTALAAGVPQLVVPQIPDQLFNARQLASTGAGTFIPYKEATPDDLRRLLHEVLAKPDYAESAKRVAAEIKQQPTPSDVVGALEGLAS</sequence>
<organism evidence="6 7">
    <name type="scientific">Kibdelosporangium phytohabitans</name>
    <dbReference type="NCBI Taxonomy" id="860235"/>
    <lineage>
        <taxon>Bacteria</taxon>
        <taxon>Bacillati</taxon>
        <taxon>Actinomycetota</taxon>
        <taxon>Actinomycetes</taxon>
        <taxon>Pseudonocardiales</taxon>
        <taxon>Pseudonocardiaceae</taxon>
        <taxon>Kibdelosporangium</taxon>
    </lineage>
</organism>
<evidence type="ECO:0000313" key="6">
    <source>
        <dbReference type="EMBL" id="ALG10923.1"/>
    </source>
</evidence>
<evidence type="ECO:0000259" key="4">
    <source>
        <dbReference type="Pfam" id="PF06722"/>
    </source>
</evidence>
<evidence type="ECO:0000313" key="7">
    <source>
        <dbReference type="Proteomes" id="UP000063699"/>
    </source>
</evidence>
<proteinExistence type="inferred from homology"/>
<dbReference type="KEGG" id="kphy:AOZ06_32150"/>
<dbReference type="SUPFAM" id="SSF53756">
    <property type="entry name" value="UDP-Glycosyltransferase/glycogen phosphorylase"/>
    <property type="match status" value="1"/>
</dbReference>
<dbReference type="InterPro" id="IPR048284">
    <property type="entry name" value="EryCIII-like_N"/>
</dbReference>
<dbReference type="GO" id="GO:0016758">
    <property type="term" value="F:hexosyltransferase activity"/>
    <property type="evidence" value="ECO:0007669"/>
    <property type="project" value="UniProtKB-ARBA"/>
</dbReference>
<dbReference type="STRING" id="860235.AOZ06_32150"/>
<dbReference type="GO" id="GO:0008194">
    <property type="term" value="F:UDP-glycosyltransferase activity"/>
    <property type="evidence" value="ECO:0007669"/>
    <property type="project" value="InterPro"/>
</dbReference>
<comment type="similarity">
    <text evidence="1">Belongs to the glycosyltransferase 28 family.</text>
</comment>
<keyword evidence="2" id="KW-0328">Glycosyltransferase</keyword>
<evidence type="ECO:0000259" key="5">
    <source>
        <dbReference type="Pfam" id="PF21036"/>
    </source>
</evidence>
<dbReference type="InterPro" id="IPR010610">
    <property type="entry name" value="EryCIII-like_C"/>
</dbReference>
<dbReference type="CDD" id="cd03784">
    <property type="entry name" value="GT1_Gtf-like"/>
    <property type="match status" value="1"/>
</dbReference>
<dbReference type="GO" id="GO:0017000">
    <property type="term" value="P:antibiotic biosynthetic process"/>
    <property type="evidence" value="ECO:0007669"/>
    <property type="project" value="UniProtKB-ARBA"/>
</dbReference>
<dbReference type="OrthoDB" id="5488434at2"/>
<dbReference type="RefSeq" id="WP_054292825.1">
    <property type="nucleotide sequence ID" value="NZ_CP012752.1"/>
</dbReference>
<gene>
    <name evidence="6" type="ORF">AOZ06_32150</name>
</gene>
<reference evidence="6 7" key="1">
    <citation type="submission" date="2015-07" db="EMBL/GenBank/DDBJ databases">
        <title>Genome sequencing of Kibdelosporangium phytohabitans.</title>
        <authorList>
            <person name="Qin S."/>
            <person name="Xing K."/>
        </authorList>
    </citation>
    <scope>NUCLEOTIDE SEQUENCE [LARGE SCALE GENOMIC DNA]</scope>
    <source>
        <strain evidence="6 7">KLBMP1111</strain>
    </source>
</reference>
<evidence type="ECO:0000256" key="3">
    <source>
        <dbReference type="ARBA" id="ARBA00022679"/>
    </source>
</evidence>
<dbReference type="EMBL" id="CP012752">
    <property type="protein sequence ID" value="ALG10923.1"/>
    <property type="molecule type" value="Genomic_DNA"/>
</dbReference>
<dbReference type="Gene3D" id="3.40.50.2000">
    <property type="entry name" value="Glycogen Phosphorylase B"/>
    <property type="match status" value="2"/>
</dbReference>
<dbReference type="Pfam" id="PF21036">
    <property type="entry name" value="EryCIII-like_N"/>
    <property type="match status" value="1"/>
</dbReference>
<keyword evidence="3" id="KW-0808">Transferase</keyword>
<dbReference type="Proteomes" id="UP000063699">
    <property type="component" value="Chromosome"/>
</dbReference>
<evidence type="ECO:0008006" key="8">
    <source>
        <dbReference type="Google" id="ProtNLM"/>
    </source>
</evidence>
<dbReference type="InterPro" id="IPR002213">
    <property type="entry name" value="UDP_glucos_trans"/>
</dbReference>
<dbReference type="InterPro" id="IPR050426">
    <property type="entry name" value="Glycosyltransferase_28"/>
</dbReference>
<name>A0A0N9I826_9PSEU</name>
<evidence type="ECO:0000256" key="2">
    <source>
        <dbReference type="ARBA" id="ARBA00022676"/>
    </source>
</evidence>
<dbReference type="FunFam" id="3.40.50.2000:FF:000072">
    <property type="entry name" value="Glycosyl transferase"/>
    <property type="match status" value="1"/>
</dbReference>
<evidence type="ECO:0000256" key="1">
    <source>
        <dbReference type="ARBA" id="ARBA00006962"/>
    </source>
</evidence>
<protein>
    <recommendedName>
        <fullName evidence="8">Erythromycin biosynthesis protein CIII-like central domain-containing protein</fullName>
    </recommendedName>
</protein>
<keyword evidence="7" id="KW-1185">Reference proteome</keyword>
<accession>A0A0N9I826</accession>
<dbReference type="PANTHER" id="PTHR48050:SF13">
    <property type="entry name" value="STEROL 3-BETA-GLUCOSYLTRANSFERASE UGT80A2"/>
    <property type="match status" value="1"/>
</dbReference>
<feature type="domain" description="Erythromycin biosynthesis protein CIII-like N-terminal" evidence="5">
    <location>
        <begin position="22"/>
        <end position="226"/>
    </location>
</feature>
<feature type="domain" description="Erythromycin biosynthesis protein CIII-like C-terminal" evidence="4">
    <location>
        <begin position="244"/>
        <end position="384"/>
    </location>
</feature>